<proteinExistence type="inferred from homology"/>
<evidence type="ECO:0000256" key="1">
    <source>
        <dbReference type="ARBA" id="ARBA00006525"/>
    </source>
</evidence>
<dbReference type="PANTHER" id="PTHR43022">
    <property type="entry name" value="PROTEIN SMF"/>
    <property type="match status" value="1"/>
</dbReference>
<dbReference type="KEGG" id="zal:AZF00_18795"/>
<evidence type="ECO:0000313" key="4">
    <source>
        <dbReference type="EMBL" id="AMO70227.1"/>
    </source>
</evidence>
<accession>A0A127MAF4</accession>
<name>A0A127MAF4_9GAMM</name>
<dbReference type="SUPFAM" id="SSF102405">
    <property type="entry name" value="MCP/YpsA-like"/>
    <property type="match status" value="1"/>
</dbReference>
<protein>
    <submittedName>
        <fullName evidence="4">DNA processing protein DprA</fullName>
    </submittedName>
</protein>
<dbReference type="InterPro" id="IPR057666">
    <property type="entry name" value="DrpA_SLOG"/>
</dbReference>
<dbReference type="Pfam" id="PF17782">
    <property type="entry name" value="WHD_DprA"/>
    <property type="match status" value="1"/>
</dbReference>
<dbReference type="Proteomes" id="UP000074119">
    <property type="component" value="Chromosome"/>
</dbReference>
<dbReference type="InterPro" id="IPR041614">
    <property type="entry name" value="DprA_WH"/>
</dbReference>
<evidence type="ECO:0000259" key="2">
    <source>
        <dbReference type="Pfam" id="PF02481"/>
    </source>
</evidence>
<dbReference type="EMBL" id="CP014544">
    <property type="protein sequence ID" value="AMO70227.1"/>
    <property type="molecule type" value="Genomic_DNA"/>
</dbReference>
<evidence type="ECO:0000313" key="5">
    <source>
        <dbReference type="Proteomes" id="UP000074119"/>
    </source>
</evidence>
<comment type="similarity">
    <text evidence="1">Belongs to the DprA/Smf family.</text>
</comment>
<gene>
    <name evidence="4" type="ORF">AZF00_18795</name>
</gene>
<dbReference type="PANTHER" id="PTHR43022:SF1">
    <property type="entry name" value="PROTEIN SMF"/>
    <property type="match status" value="1"/>
</dbReference>
<dbReference type="STRING" id="1470434.AZF00_18795"/>
<feature type="domain" description="DprA winged helix" evidence="3">
    <location>
        <begin position="312"/>
        <end position="359"/>
    </location>
</feature>
<dbReference type="NCBIfam" id="TIGR00732">
    <property type="entry name" value="dprA"/>
    <property type="match status" value="1"/>
</dbReference>
<dbReference type="Pfam" id="PF02481">
    <property type="entry name" value="DNA_processg_A"/>
    <property type="match status" value="1"/>
</dbReference>
<feature type="domain" description="Smf/DprA SLOG" evidence="2">
    <location>
        <begin position="80"/>
        <end position="288"/>
    </location>
</feature>
<reference evidence="4 5" key="1">
    <citation type="submission" date="2015-12" db="EMBL/GenBank/DDBJ databases">
        <authorList>
            <person name="Shamseldin A."/>
            <person name="Moawad H."/>
            <person name="Abd El-Rahim W.M."/>
            <person name="Sadowsky M.J."/>
        </authorList>
    </citation>
    <scope>NUCLEOTIDE SEQUENCE [LARGE SCALE GENOMIC DNA]</scope>
    <source>
        <strain evidence="4 5">SM2</strain>
    </source>
</reference>
<dbReference type="Gene3D" id="1.10.10.10">
    <property type="entry name" value="Winged helix-like DNA-binding domain superfamily/Winged helix DNA-binding domain"/>
    <property type="match status" value="1"/>
</dbReference>
<dbReference type="AlphaFoldDB" id="A0A127MAF4"/>
<dbReference type="InterPro" id="IPR036388">
    <property type="entry name" value="WH-like_DNA-bd_sf"/>
</dbReference>
<evidence type="ECO:0000259" key="3">
    <source>
        <dbReference type="Pfam" id="PF17782"/>
    </source>
</evidence>
<dbReference type="Gene3D" id="3.40.50.450">
    <property type="match status" value="1"/>
</dbReference>
<sequence length="366" mass="39745">MEDLACLWLLTQQTLKLPPAAFRRVIAHTANPRDLLNLPPDTRTALLLSKQHLDKLNRVLARRHADQDLQSDLQRAKVGILCRHSDNYPPLLNEIYDAPPLLYFRGRSELLTNPLFALVGSRRPSRTGRSDAEAFARALSEVGMTVVSGMALGVDGAAHCGALTGGGSTIAVLGTGVDQCYPRSNASLYERIAHEGLLISELPLGSPPMRHQFPRRNRIISGMSLGVLVVEAALRSGSLITARQALEQNREVFAIPGSIHNPASRGCNSLIKQGAKLVEQLDDILEEFAGWLDSAPSSACGHTANASAVDIETSSPIYQALGFEPVDIDTLAQNLGLPISELLSLLSDLEVEGWVEQFRGAWQRSR</sequence>
<dbReference type="GO" id="GO:0009294">
    <property type="term" value="P:DNA-mediated transformation"/>
    <property type="evidence" value="ECO:0007669"/>
    <property type="project" value="InterPro"/>
</dbReference>
<organism evidence="4 5">
    <name type="scientific">Zhongshania aliphaticivorans</name>
    <dbReference type="NCBI Taxonomy" id="1470434"/>
    <lineage>
        <taxon>Bacteria</taxon>
        <taxon>Pseudomonadati</taxon>
        <taxon>Pseudomonadota</taxon>
        <taxon>Gammaproteobacteria</taxon>
        <taxon>Cellvibrionales</taxon>
        <taxon>Spongiibacteraceae</taxon>
        <taxon>Zhongshania</taxon>
    </lineage>
</organism>
<dbReference type="InterPro" id="IPR003488">
    <property type="entry name" value="DprA"/>
</dbReference>
<dbReference type="RefSeq" id="WP_008253137.1">
    <property type="nucleotide sequence ID" value="NZ_CP014544.1"/>
</dbReference>